<dbReference type="AlphaFoldDB" id="A0AAD4R8U6"/>
<protein>
    <submittedName>
        <fullName evidence="4">Uncharacterized protein</fullName>
    </submittedName>
</protein>
<name>A0AAD4R8U6_9BILA</name>
<proteinExistence type="predicted"/>
<feature type="transmembrane region" description="Helical" evidence="2">
    <location>
        <begin position="122"/>
        <end position="146"/>
    </location>
</feature>
<evidence type="ECO:0000313" key="4">
    <source>
        <dbReference type="EMBL" id="KAI1725475.1"/>
    </source>
</evidence>
<keyword evidence="3" id="KW-0732">Signal</keyword>
<feature type="compositionally biased region" description="Polar residues" evidence="1">
    <location>
        <begin position="69"/>
        <end position="79"/>
    </location>
</feature>
<evidence type="ECO:0000313" key="5">
    <source>
        <dbReference type="Proteomes" id="UP001201812"/>
    </source>
</evidence>
<reference evidence="4" key="1">
    <citation type="submission" date="2022-01" db="EMBL/GenBank/DDBJ databases">
        <title>Genome Sequence Resource for Two Populations of Ditylenchus destructor, the Migratory Endoparasitic Phytonematode.</title>
        <authorList>
            <person name="Zhang H."/>
            <person name="Lin R."/>
            <person name="Xie B."/>
        </authorList>
    </citation>
    <scope>NUCLEOTIDE SEQUENCE</scope>
    <source>
        <strain evidence="4">BazhouSP</strain>
    </source>
</reference>
<gene>
    <name evidence="4" type="ORF">DdX_02134</name>
</gene>
<feature type="region of interest" description="Disordered" evidence="1">
    <location>
        <begin position="35"/>
        <end position="112"/>
    </location>
</feature>
<feature type="compositionally biased region" description="Polar residues" evidence="1">
    <location>
        <begin position="95"/>
        <end position="108"/>
    </location>
</feature>
<evidence type="ECO:0000256" key="3">
    <source>
        <dbReference type="SAM" id="SignalP"/>
    </source>
</evidence>
<feature type="chain" id="PRO_5042025328" evidence="3">
    <location>
        <begin position="27"/>
        <end position="165"/>
    </location>
</feature>
<keyword evidence="2" id="KW-0472">Membrane</keyword>
<organism evidence="4 5">
    <name type="scientific">Ditylenchus destructor</name>
    <dbReference type="NCBI Taxonomy" id="166010"/>
    <lineage>
        <taxon>Eukaryota</taxon>
        <taxon>Metazoa</taxon>
        <taxon>Ecdysozoa</taxon>
        <taxon>Nematoda</taxon>
        <taxon>Chromadorea</taxon>
        <taxon>Rhabditida</taxon>
        <taxon>Tylenchina</taxon>
        <taxon>Tylenchomorpha</taxon>
        <taxon>Sphaerularioidea</taxon>
        <taxon>Anguinidae</taxon>
        <taxon>Anguininae</taxon>
        <taxon>Ditylenchus</taxon>
    </lineage>
</organism>
<feature type="signal peptide" evidence="3">
    <location>
        <begin position="1"/>
        <end position="26"/>
    </location>
</feature>
<comment type="caution">
    <text evidence="4">The sequence shown here is derived from an EMBL/GenBank/DDBJ whole genome shotgun (WGS) entry which is preliminary data.</text>
</comment>
<accession>A0AAD4R8U6</accession>
<evidence type="ECO:0000256" key="2">
    <source>
        <dbReference type="SAM" id="Phobius"/>
    </source>
</evidence>
<evidence type="ECO:0000256" key="1">
    <source>
        <dbReference type="SAM" id="MobiDB-lite"/>
    </source>
</evidence>
<dbReference type="EMBL" id="JAKKPZ010000002">
    <property type="protein sequence ID" value="KAI1725475.1"/>
    <property type="molecule type" value="Genomic_DNA"/>
</dbReference>
<keyword evidence="2" id="KW-1133">Transmembrane helix</keyword>
<dbReference type="Proteomes" id="UP001201812">
    <property type="component" value="Unassembled WGS sequence"/>
</dbReference>
<keyword evidence="2" id="KW-0812">Transmembrane</keyword>
<sequence length="165" mass="18010">MSRRIFLWSLLILYSSLIFDSALVRCQKISEEEPLDAAGGSGFNPDDEDFDGESGLPPEGLAEEHHHNLQATTSKSSPVRTGAPTIATTLPPVTFTRTNQPKQPSTHEVPSGDIPSPFMSTYAMMAVVALAVLLVLIIVIVIGCCCRRSQRNEYTRGEARSKSYV</sequence>
<keyword evidence="5" id="KW-1185">Reference proteome</keyword>